<evidence type="ECO:0000313" key="2">
    <source>
        <dbReference type="Proteomes" id="UP001230649"/>
    </source>
</evidence>
<proteinExistence type="predicted"/>
<reference evidence="1" key="1">
    <citation type="submission" date="2023-04" db="EMBL/GenBank/DDBJ databases">
        <title>Draft Genome sequencing of Naganishia species isolated from polar environments using Oxford Nanopore Technology.</title>
        <authorList>
            <person name="Leo P."/>
            <person name="Venkateswaran K."/>
        </authorList>
    </citation>
    <scope>NUCLEOTIDE SEQUENCE</scope>
    <source>
        <strain evidence="1">MNA-CCFEE 5262</strain>
    </source>
</reference>
<protein>
    <submittedName>
        <fullName evidence="1">Uncharacterized protein</fullName>
    </submittedName>
</protein>
<comment type="caution">
    <text evidence="1">The sequence shown here is derived from an EMBL/GenBank/DDBJ whole genome shotgun (WGS) entry which is preliminary data.</text>
</comment>
<sequence length="474" mass="51913">MAGALDDPRSHLLSSPSRSTEGSLHPGRPWSLLLISLIDLLTALLIHPRRIISNSSSPQSQSSLRGLIGVAFLRPFVCLCIGTSRKWRSAQPWILAAAVGTWIAVLWEVNLLAQWRKWNPEQKDQEEAKGRTRRVVLFLITQTAFAILEYVIYLLHLHLSPPPIPLPHDHGVTQPEAMKTRERAQARRSPHGSRYPLQGDIPRTPTKLRTTTYANDGSPAAGPGAPGYLYPGYDVRQPDHDPSSGPSSPNSLVQLNIPRANHVGTPSPWGSPLRQGASSSTPRSRRISFSSDSKTHDTALNVADGEEDASVYASYSDETSSGDEDIADGTWESGDEDDGTSSISSDEIVDMPPPRSLRLMRSPSMASPSTERGGPRRSRAEAVWGSPSPADRGKTGSSSPAFLGTTDLLESNPSSEDEEEEWFSDVEVPGETRLEKALSARWMKDRARRSSVAQDVGDAREEERRRRSVGYGTF</sequence>
<name>A0ACC2W5M7_9TREE</name>
<dbReference type="Proteomes" id="UP001230649">
    <property type="component" value="Unassembled WGS sequence"/>
</dbReference>
<evidence type="ECO:0000313" key="1">
    <source>
        <dbReference type="EMBL" id="KAJ9105887.1"/>
    </source>
</evidence>
<dbReference type="EMBL" id="JASBWS010000046">
    <property type="protein sequence ID" value="KAJ9105887.1"/>
    <property type="molecule type" value="Genomic_DNA"/>
</dbReference>
<keyword evidence="2" id="KW-1185">Reference proteome</keyword>
<accession>A0ACC2W5M7</accession>
<gene>
    <name evidence="1" type="ORF">QFC20_004222</name>
</gene>
<organism evidence="1 2">
    <name type="scientific">Naganishia adeliensis</name>
    <dbReference type="NCBI Taxonomy" id="92952"/>
    <lineage>
        <taxon>Eukaryota</taxon>
        <taxon>Fungi</taxon>
        <taxon>Dikarya</taxon>
        <taxon>Basidiomycota</taxon>
        <taxon>Agaricomycotina</taxon>
        <taxon>Tremellomycetes</taxon>
        <taxon>Filobasidiales</taxon>
        <taxon>Filobasidiaceae</taxon>
        <taxon>Naganishia</taxon>
    </lineage>
</organism>